<dbReference type="EMBL" id="MCOG01000234">
    <property type="protein sequence ID" value="ORY23386.1"/>
    <property type="molecule type" value="Genomic_DNA"/>
</dbReference>
<sequence length="396" mass="44342">MSFYFYDTPYKKNFHSFLNNSILNSPNYGNGYDRKYNDGYRYGNFGNINQKNPMTSSPTSLFKYTFFHPNEANKLTSPITTLQKSSCQKNNTNQNKISNNKSLSSKSSTTTSPKTSTSVPSSPKSSSTPSLKTNTLVVPPSQKSLIQNLTSKLTPNPKNLRSKFSQNSYLKQNLPATNSTSESNHPEPFVSSQHLLLPNKRSPSEQVMPTDLINSSPKSFLKQFSTPNPYSSSFSSSHPYLNTNSMIGFRPKSDLYEDDKAFYIHLDLPGMARDQIHIELLEIHGDRTLYISGVKQFYQNPSSSTLSTSSSSSSLSTSLSPSPSSIPSNSSRFYPNGENLKISKLGCEFGKFFRSFSIPESTNLEKIEARMENGALEVILPKMELPKHERRIIEVK</sequence>
<dbReference type="OrthoDB" id="5511210at2759"/>
<comment type="caution">
    <text evidence="6">The sequence shown here is derived from an EMBL/GenBank/DDBJ whole genome shotgun (WGS) entry which is preliminary data.</text>
</comment>
<dbReference type="Pfam" id="PF00011">
    <property type="entry name" value="HSP20"/>
    <property type="match status" value="1"/>
</dbReference>
<protein>
    <submittedName>
        <fullName evidence="6">HSP20-like chaperone</fullName>
    </submittedName>
</protein>
<dbReference type="InterPro" id="IPR008978">
    <property type="entry name" value="HSP20-like_chaperone"/>
</dbReference>
<dbReference type="InterPro" id="IPR002068">
    <property type="entry name" value="A-crystallin/Hsp20_dom"/>
</dbReference>
<evidence type="ECO:0000313" key="7">
    <source>
        <dbReference type="Proteomes" id="UP000193920"/>
    </source>
</evidence>
<dbReference type="AlphaFoldDB" id="A0A1Y2ALK6"/>
<dbReference type="PANTHER" id="PTHR11527">
    <property type="entry name" value="HEAT-SHOCK PROTEIN 20 FAMILY MEMBER"/>
    <property type="match status" value="1"/>
</dbReference>
<organism evidence="6 7">
    <name type="scientific">Neocallimastix californiae</name>
    <dbReference type="NCBI Taxonomy" id="1754190"/>
    <lineage>
        <taxon>Eukaryota</taxon>
        <taxon>Fungi</taxon>
        <taxon>Fungi incertae sedis</taxon>
        <taxon>Chytridiomycota</taxon>
        <taxon>Chytridiomycota incertae sedis</taxon>
        <taxon>Neocallimastigomycetes</taxon>
        <taxon>Neocallimastigales</taxon>
        <taxon>Neocallimastigaceae</taxon>
        <taxon>Neocallimastix</taxon>
    </lineage>
</organism>
<dbReference type="PROSITE" id="PS01031">
    <property type="entry name" value="SHSP"/>
    <property type="match status" value="1"/>
</dbReference>
<evidence type="ECO:0000259" key="5">
    <source>
        <dbReference type="PROSITE" id="PS01031"/>
    </source>
</evidence>
<proteinExistence type="inferred from homology"/>
<dbReference type="SUPFAM" id="SSF49764">
    <property type="entry name" value="HSP20-like chaperones"/>
    <property type="match status" value="1"/>
</dbReference>
<keyword evidence="1" id="KW-0346">Stress response</keyword>
<gene>
    <name evidence="6" type="ORF">LY90DRAFT_675545</name>
</gene>
<comment type="similarity">
    <text evidence="2 3">Belongs to the small heat shock protein (HSP20) family.</text>
</comment>
<name>A0A1Y2ALK6_9FUNG</name>
<feature type="region of interest" description="Disordered" evidence="4">
    <location>
        <begin position="302"/>
        <end position="331"/>
    </location>
</feature>
<evidence type="ECO:0000256" key="1">
    <source>
        <dbReference type="ARBA" id="ARBA00023016"/>
    </source>
</evidence>
<dbReference type="InterPro" id="IPR031107">
    <property type="entry name" value="Small_HSP"/>
</dbReference>
<feature type="domain" description="SHSP" evidence="5">
    <location>
        <begin position="244"/>
        <end position="396"/>
    </location>
</feature>
<accession>A0A1Y2ALK6</accession>
<keyword evidence="7" id="KW-1185">Reference proteome</keyword>
<feature type="region of interest" description="Disordered" evidence="4">
    <location>
        <begin position="84"/>
        <end position="143"/>
    </location>
</feature>
<reference evidence="6 7" key="1">
    <citation type="submission" date="2016-08" db="EMBL/GenBank/DDBJ databases">
        <title>A Parts List for Fungal Cellulosomes Revealed by Comparative Genomics.</title>
        <authorList>
            <consortium name="DOE Joint Genome Institute"/>
            <person name="Haitjema C.H."/>
            <person name="Gilmore S.P."/>
            <person name="Henske J.K."/>
            <person name="Solomon K.V."/>
            <person name="De Groot R."/>
            <person name="Kuo A."/>
            <person name="Mondo S.J."/>
            <person name="Salamov A.A."/>
            <person name="Labutti K."/>
            <person name="Zhao Z."/>
            <person name="Chiniquy J."/>
            <person name="Barry K."/>
            <person name="Brewer H.M."/>
            <person name="Purvine S.O."/>
            <person name="Wright A.T."/>
            <person name="Boxma B."/>
            <person name="Van Alen T."/>
            <person name="Hackstein J.H."/>
            <person name="Baker S.E."/>
            <person name="Grigoriev I.V."/>
            <person name="O'Malley M.A."/>
        </authorList>
    </citation>
    <scope>NUCLEOTIDE SEQUENCE [LARGE SCALE GENOMIC DNA]</scope>
    <source>
        <strain evidence="6 7">G1</strain>
    </source>
</reference>
<evidence type="ECO:0000256" key="2">
    <source>
        <dbReference type="PROSITE-ProRule" id="PRU00285"/>
    </source>
</evidence>
<feature type="compositionally biased region" description="Low complexity" evidence="4">
    <location>
        <begin position="88"/>
        <end position="136"/>
    </location>
</feature>
<dbReference type="Proteomes" id="UP000193920">
    <property type="component" value="Unassembled WGS sequence"/>
</dbReference>
<evidence type="ECO:0000256" key="4">
    <source>
        <dbReference type="SAM" id="MobiDB-lite"/>
    </source>
</evidence>
<dbReference type="Gene3D" id="2.60.40.790">
    <property type="match status" value="1"/>
</dbReference>
<dbReference type="CDD" id="cd06464">
    <property type="entry name" value="ACD_sHsps-like"/>
    <property type="match status" value="1"/>
</dbReference>
<evidence type="ECO:0000256" key="3">
    <source>
        <dbReference type="RuleBase" id="RU003616"/>
    </source>
</evidence>
<evidence type="ECO:0000313" key="6">
    <source>
        <dbReference type="EMBL" id="ORY23386.1"/>
    </source>
</evidence>